<evidence type="ECO:0000313" key="1">
    <source>
        <dbReference type="EMBL" id="SCB30304.1"/>
    </source>
</evidence>
<gene>
    <name evidence="1" type="ORF">GA0061101_10689</name>
</gene>
<dbReference type="Proteomes" id="UP000199205">
    <property type="component" value="Unassembled WGS sequence"/>
</dbReference>
<reference evidence="1 2" key="1">
    <citation type="submission" date="2016-08" db="EMBL/GenBank/DDBJ databases">
        <authorList>
            <person name="Seilhamer J.J."/>
        </authorList>
    </citation>
    <scope>NUCLEOTIDE SEQUENCE [LARGE SCALE GENOMIC DNA]</scope>
    <source>
        <strain evidence="1 2">P1-7</strain>
    </source>
</reference>
<organism evidence="1 2">
    <name type="scientific">Rhizobium lusitanum</name>
    <dbReference type="NCBI Taxonomy" id="293958"/>
    <lineage>
        <taxon>Bacteria</taxon>
        <taxon>Pseudomonadati</taxon>
        <taxon>Pseudomonadota</taxon>
        <taxon>Alphaproteobacteria</taxon>
        <taxon>Hyphomicrobiales</taxon>
        <taxon>Rhizobiaceae</taxon>
        <taxon>Rhizobium/Agrobacterium group</taxon>
        <taxon>Rhizobium</taxon>
    </lineage>
</organism>
<proteinExistence type="predicted"/>
<accession>A0A1C3VS22</accession>
<protein>
    <submittedName>
        <fullName evidence="1">Uncharacterized protein</fullName>
    </submittedName>
</protein>
<evidence type="ECO:0000313" key="2">
    <source>
        <dbReference type="Proteomes" id="UP000199205"/>
    </source>
</evidence>
<name>A0A1C3VS22_9HYPH</name>
<dbReference type="OrthoDB" id="8467353at2"/>
<dbReference type="RefSeq" id="WP_092573966.1">
    <property type="nucleotide sequence ID" value="NZ_FMAF01000006.1"/>
</dbReference>
<sequence length="115" mass="12279">MPSPLSRFVSISATGTSVAFNLDPSIAPFNVAIQVYVAGGVTTTYSVEYTLDELMLQDNTANPNVRWTTDPQFPVGSSATITGNYLFPISAVRLNVATLSGGSLELKTRQSFSIN</sequence>
<dbReference type="EMBL" id="FMAF01000006">
    <property type="protein sequence ID" value="SCB30304.1"/>
    <property type="molecule type" value="Genomic_DNA"/>
</dbReference>
<dbReference type="AlphaFoldDB" id="A0A1C3VS22"/>